<dbReference type="InterPro" id="IPR023296">
    <property type="entry name" value="Glyco_hydro_beta-prop_sf"/>
</dbReference>
<feature type="site" description="Important for catalytic activity, responsible for pKa modulation of the active site Glu and correct orientation of both the proton donor and substrate" evidence="5">
    <location>
        <position position="127"/>
    </location>
</feature>
<evidence type="ECO:0000256" key="7">
    <source>
        <dbReference type="SAM" id="MobiDB-lite"/>
    </source>
</evidence>
<gene>
    <name evidence="8" type="ORF">AB675_1555</name>
</gene>
<dbReference type="GO" id="GO:0004553">
    <property type="term" value="F:hydrolase activity, hydrolyzing O-glycosyl compounds"/>
    <property type="evidence" value="ECO:0007669"/>
    <property type="project" value="InterPro"/>
</dbReference>
<sequence>MSNRPICDQDTPDPWIIAANNRFYLTFTCGNRVEVWSSNSLDDFRQAEKSTVWQPEHGAPWSEDVWAPEIHLIDGTWYIYFCAAQPGRGNASHRTLILRSSNPDPLDREGWHFLGPMKGIPDHWNIDATVFSLRPHELFVCYSGWPLGDHSDTQQDLFLMRLASPIEAIPYTLTCISRASLPWERPEQGRRGVNEGPTWLSVPGFQGIVYSANGSWCCDYQMGLVALTGSDPCSEASWQKRHHPLLACDKRMGGPFGPGHASFVLSPSNDGRLFCIYHGTEREDEGWANRKARVLELSPNSFWAKAPTICCATGLPLQRSGEDWPLRGQENKHQPEARGIKDWLRKKLR</sequence>
<feature type="region of interest" description="Disordered" evidence="7">
    <location>
        <begin position="322"/>
        <end position="341"/>
    </location>
</feature>
<evidence type="ECO:0000256" key="3">
    <source>
        <dbReference type="ARBA" id="ARBA00022801"/>
    </source>
</evidence>
<keyword evidence="2" id="KW-0732">Signal</keyword>
<evidence type="ECO:0000256" key="5">
    <source>
        <dbReference type="PIRSR" id="PIRSR606710-2"/>
    </source>
</evidence>
<dbReference type="InterPro" id="IPR006710">
    <property type="entry name" value="Glyco_hydro_43"/>
</dbReference>
<dbReference type="PANTHER" id="PTHR43817">
    <property type="entry name" value="GLYCOSYL HYDROLASE"/>
    <property type="match status" value="1"/>
</dbReference>
<dbReference type="Proteomes" id="UP000038010">
    <property type="component" value="Unassembled WGS sequence"/>
</dbReference>
<evidence type="ECO:0000256" key="1">
    <source>
        <dbReference type="ARBA" id="ARBA00009865"/>
    </source>
</evidence>
<comment type="similarity">
    <text evidence="1 6">Belongs to the glycosyl hydrolase 43 family.</text>
</comment>
<dbReference type="GO" id="GO:0005975">
    <property type="term" value="P:carbohydrate metabolic process"/>
    <property type="evidence" value="ECO:0007669"/>
    <property type="project" value="InterPro"/>
</dbReference>
<accession>A0A0N1NYT7</accession>
<evidence type="ECO:0000313" key="9">
    <source>
        <dbReference type="Proteomes" id="UP000038010"/>
    </source>
</evidence>
<dbReference type="VEuPathDB" id="FungiDB:AB675_1555"/>
<keyword evidence="9" id="KW-1185">Reference proteome</keyword>
<evidence type="ECO:0000256" key="6">
    <source>
        <dbReference type="RuleBase" id="RU361187"/>
    </source>
</evidence>
<dbReference type="PANTHER" id="PTHR43817:SF1">
    <property type="entry name" value="HYDROLASE, FAMILY 43, PUTATIVE (AFU_ORTHOLOGUE AFUA_3G01660)-RELATED"/>
    <property type="match status" value="1"/>
</dbReference>
<organism evidence="8 9">
    <name type="scientific">Cyphellophora attinorum</name>
    <dbReference type="NCBI Taxonomy" id="1664694"/>
    <lineage>
        <taxon>Eukaryota</taxon>
        <taxon>Fungi</taxon>
        <taxon>Dikarya</taxon>
        <taxon>Ascomycota</taxon>
        <taxon>Pezizomycotina</taxon>
        <taxon>Eurotiomycetes</taxon>
        <taxon>Chaetothyriomycetidae</taxon>
        <taxon>Chaetothyriales</taxon>
        <taxon>Cyphellophoraceae</taxon>
        <taxon>Cyphellophora</taxon>
    </lineage>
</organism>
<keyword evidence="4 6" id="KW-0326">Glycosidase</keyword>
<dbReference type="Gene3D" id="2.115.10.20">
    <property type="entry name" value="Glycosyl hydrolase domain, family 43"/>
    <property type="match status" value="1"/>
</dbReference>
<dbReference type="STRING" id="1664694.A0A0N1NYT7"/>
<comment type="caution">
    <text evidence="8">The sequence shown here is derived from an EMBL/GenBank/DDBJ whole genome shotgun (WGS) entry which is preliminary data.</text>
</comment>
<dbReference type="EMBL" id="LFJN01000025">
    <property type="protein sequence ID" value="KPI37254.1"/>
    <property type="molecule type" value="Genomic_DNA"/>
</dbReference>
<dbReference type="GeneID" id="28733335"/>
<dbReference type="OrthoDB" id="272289at2759"/>
<dbReference type="CDD" id="cd18820">
    <property type="entry name" value="GH43_LbAraf43-like"/>
    <property type="match status" value="1"/>
</dbReference>
<name>A0A0N1NYT7_9EURO</name>
<reference evidence="8 9" key="1">
    <citation type="submission" date="2015-06" db="EMBL/GenBank/DDBJ databases">
        <title>Draft genome of the ant-associated black yeast Phialophora attae CBS 131958.</title>
        <authorList>
            <person name="Moreno L.F."/>
            <person name="Stielow B.J."/>
            <person name="de Hoog S."/>
            <person name="Vicente V.A."/>
            <person name="Weiss V.A."/>
            <person name="de Vries M."/>
            <person name="Cruz L.M."/>
            <person name="Souza E.M."/>
        </authorList>
    </citation>
    <scope>NUCLEOTIDE SEQUENCE [LARGE SCALE GENOMIC DNA]</scope>
    <source>
        <strain evidence="8 9">CBS 131958</strain>
    </source>
</reference>
<dbReference type="SUPFAM" id="SSF75005">
    <property type="entry name" value="Arabinanase/levansucrase/invertase"/>
    <property type="match status" value="1"/>
</dbReference>
<proteinExistence type="inferred from homology"/>
<dbReference type="Pfam" id="PF04616">
    <property type="entry name" value="Glyco_hydro_43"/>
    <property type="match status" value="1"/>
</dbReference>
<evidence type="ECO:0000256" key="4">
    <source>
        <dbReference type="ARBA" id="ARBA00023295"/>
    </source>
</evidence>
<dbReference type="RefSeq" id="XP_017997217.1">
    <property type="nucleotide sequence ID" value="XM_018141455.1"/>
</dbReference>
<evidence type="ECO:0000256" key="2">
    <source>
        <dbReference type="ARBA" id="ARBA00022729"/>
    </source>
</evidence>
<keyword evidence="3 6" id="KW-0378">Hydrolase</keyword>
<protein>
    <submittedName>
        <fullName evidence="8">Extracellular exo-alpha-(1-&gt;5)-L-arabinofuranosidase</fullName>
    </submittedName>
</protein>
<evidence type="ECO:0000313" key="8">
    <source>
        <dbReference type="EMBL" id="KPI37254.1"/>
    </source>
</evidence>
<dbReference type="AlphaFoldDB" id="A0A0N1NYT7"/>